<keyword evidence="2" id="KW-1185">Reference proteome</keyword>
<dbReference type="EMBL" id="KC662249">
    <property type="protein sequence ID" value="AGM15383.1"/>
    <property type="molecule type" value="Genomic_DNA"/>
</dbReference>
<accession>A0AC59EWQ6</accession>
<gene>
    <name evidence="1" type="ORF">PGCG_00071</name>
</gene>
<organism evidence="1 2">
    <name type="scientific">Phaeocystis globosa virus PgV-16T</name>
    <dbReference type="NCBI Taxonomy" id="3071227"/>
    <lineage>
        <taxon>Viruses</taxon>
        <taxon>Varidnaviria</taxon>
        <taxon>Bamfordvirae</taxon>
        <taxon>Nucleocytoviricota</taxon>
        <taxon>Megaviricetes</taxon>
        <taxon>Imitervirales</taxon>
        <taxon>Mesomimiviridae</taxon>
        <taxon>Tethysvirus</taxon>
        <taxon>Tethysvirus hollandense</taxon>
    </lineage>
</organism>
<proteinExistence type="predicted"/>
<reference evidence="1 2" key="1">
    <citation type="journal article" date="2013" name="Proc. Natl. Acad. Sci. U.S.A.">
        <title>Genome of Phaeocystis globosa virus PgV-16T highlights the common ancestry of the largest known DNA viruses infecting eukaryotes.</title>
        <authorList>
            <person name="Santini S."/>
            <person name="Jeudy S."/>
            <person name="Bartoli J."/>
            <person name="Poirot O."/>
            <person name="Lescot M."/>
            <person name="Abergel C."/>
            <person name="Barbe V."/>
            <person name="Wommack K.E."/>
            <person name="Noordeloos A.A."/>
            <person name="Brussaard C.P."/>
            <person name="Claverie J.M."/>
        </authorList>
    </citation>
    <scope>NUCLEOTIDE SEQUENCE [LARGE SCALE GENOMIC DNA]</scope>
    <source>
        <strain evidence="1 2">16T</strain>
    </source>
</reference>
<name>A0AC59EWQ6_9VIRU</name>
<sequence length="274" mass="31896">MTGRPTVGILATPYINNNSTSKNVFLSHAFIKFFERNNIELLIIPYNLSKSKLKSILKNIDGLLFPGSQIGNYYETAEFKEHLKIHKLLLKLVKSINRKERLLPILSVCHGFQNLMLLETNEDPDKLFLDVKAYYNYRKNPKFTKNGNHMKKFYNKSTTLIHNNKMGISPTTMNKTKKISLYAKTKDKTGKSFVEIIKHKNFPFYGFQAHPERSSPELLIPYVLDIKKSFYNRCLFTNKTCKIKQIVSGKTIRCKKTNNLKCRVYNIDRSKNKL</sequence>
<evidence type="ECO:0000313" key="1">
    <source>
        <dbReference type="EMBL" id="AGM15383.1"/>
    </source>
</evidence>
<evidence type="ECO:0000313" key="2">
    <source>
        <dbReference type="Proteomes" id="UP000204225"/>
    </source>
</evidence>
<protein>
    <submittedName>
        <fullName evidence="1">Class I glutamine amidotransferase-like protein</fullName>
    </submittedName>
</protein>
<dbReference type="Proteomes" id="UP000204225">
    <property type="component" value="Segment"/>
</dbReference>